<feature type="compositionally biased region" description="Basic and acidic residues" evidence="1">
    <location>
        <begin position="9"/>
        <end position="27"/>
    </location>
</feature>
<gene>
    <name evidence="2" type="ORF">BD311DRAFT_678829</name>
</gene>
<dbReference type="EMBL" id="ML143640">
    <property type="protein sequence ID" value="TBU21261.1"/>
    <property type="molecule type" value="Genomic_DNA"/>
</dbReference>
<accession>A0A4Q9M6K7</accession>
<name>A0A4Q9M6K7_9APHY</name>
<reference evidence="2" key="1">
    <citation type="submission" date="2019-01" db="EMBL/GenBank/DDBJ databases">
        <title>Draft genome sequences of three monokaryotic isolates of the white-rot basidiomycete fungus Dichomitus squalens.</title>
        <authorList>
            <consortium name="DOE Joint Genome Institute"/>
            <person name="Lopez S.C."/>
            <person name="Andreopoulos B."/>
            <person name="Pangilinan J."/>
            <person name="Lipzen A."/>
            <person name="Riley R."/>
            <person name="Ahrendt S."/>
            <person name="Ng V."/>
            <person name="Barry K."/>
            <person name="Daum C."/>
            <person name="Grigoriev I.V."/>
            <person name="Hilden K.S."/>
            <person name="Makela M.R."/>
            <person name="de Vries R.P."/>
        </authorList>
    </citation>
    <scope>NUCLEOTIDE SEQUENCE [LARGE SCALE GENOMIC DNA]</scope>
    <source>
        <strain evidence="2">OM18370.1</strain>
    </source>
</reference>
<evidence type="ECO:0000313" key="2">
    <source>
        <dbReference type="EMBL" id="TBU21261.1"/>
    </source>
</evidence>
<dbReference type="AlphaFoldDB" id="A0A4Q9M6K7"/>
<organism evidence="2">
    <name type="scientific">Dichomitus squalens</name>
    <dbReference type="NCBI Taxonomy" id="114155"/>
    <lineage>
        <taxon>Eukaryota</taxon>
        <taxon>Fungi</taxon>
        <taxon>Dikarya</taxon>
        <taxon>Basidiomycota</taxon>
        <taxon>Agaricomycotina</taxon>
        <taxon>Agaricomycetes</taxon>
        <taxon>Polyporales</taxon>
        <taxon>Polyporaceae</taxon>
        <taxon>Dichomitus</taxon>
    </lineage>
</organism>
<feature type="region of interest" description="Disordered" evidence="1">
    <location>
        <begin position="1"/>
        <end position="84"/>
    </location>
</feature>
<feature type="non-terminal residue" evidence="2">
    <location>
        <position position="1"/>
    </location>
</feature>
<protein>
    <submittedName>
        <fullName evidence="2">Uncharacterized protein</fullName>
    </submittedName>
</protein>
<proteinExistence type="predicted"/>
<dbReference type="Proteomes" id="UP000292957">
    <property type="component" value="Unassembled WGS sequence"/>
</dbReference>
<sequence>LRQTCAAEENDHAQERSSMPEREKQRAADSTAVGRGSHDHVYSQSAAQMQARCKRKTLDAPKGSHKHRQRQQSEMTAAGVAGVS</sequence>
<evidence type="ECO:0000256" key="1">
    <source>
        <dbReference type="SAM" id="MobiDB-lite"/>
    </source>
</evidence>